<keyword evidence="1" id="KW-0472">Membrane</keyword>
<reference evidence="2 3" key="1">
    <citation type="submission" date="2020-08" db="EMBL/GenBank/DDBJ databases">
        <title>Sequencing the genomes of 1000 actinobacteria strains.</title>
        <authorList>
            <person name="Klenk H.-P."/>
        </authorList>
    </citation>
    <scope>NUCLEOTIDE SEQUENCE [LARGE SCALE GENOMIC DNA]</scope>
    <source>
        <strain evidence="2 3">DSM 22826</strain>
    </source>
</reference>
<feature type="transmembrane region" description="Helical" evidence="1">
    <location>
        <begin position="671"/>
        <end position="687"/>
    </location>
</feature>
<dbReference type="RefSeq" id="WP_183511183.1">
    <property type="nucleotide sequence ID" value="NZ_BAABGK010000042.1"/>
</dbReference>
<accession>A0A839QMZ8</accession>
<keyword evidence="3" id="KW-1185">Reference proteome</keyword>
<feature type="transmembrane region" description="Helical" evidence="1">
    <location>
        <begin position="288"/>
        <end position="307"/>
    </location>
</feature>
<dbReference type="AlphaFoldDB" id="A0A839QMZ8"/>
<feature type="transmembrane region" description="Helical" evidence="1">
    <location>
        <begin position="378"/>
        <end position="398"/>
    </location>
</feature>
<keyword evidence="1" id="KW-0812">Transmembrane</keyword>
<feature type="transmembrane region" description="Helical" evidence="1">
    <location>
        <begin position="213"/>
        <end position="231"/>
    </location>
</feature>
<feature type="transmembrane region" description="Helical" evidence="1">
    <location>
        <begin position="259"/>
        <end position="276"/>
    </location>
</feature>
<dbReference type="EMBL" id="JACHVS010000001">
    <property type="protein sequence ID" value="MBB2995995.1"/>
    <property type="molecule type" value="Genomic_DNA"/>
</dbReference>
<gene>
    <name evidence="2" type="ORF">E9229_002186</name>
</gene>
<evidence type="ECO:0000313" key="3">
    <source>
        <dbReference type="Proteomes" id="UP000523000"/>
    </source>
</evidence>
<keyword evidence="1" id="KW-1133">Transmembrane helix</keyword>
<dbReference type="InterPro" id="IPR051533">
    <property type="entry name" value="WaaL-like"/>
</dbReference>
<evidence type="ECO:0000256" key="1">
    <source>
        <dbReference type="SAM" id="Phobius"/>
    </source>
</evidence>
<feature type="transmembrane region" description="Helical" evidence="1">
    <location>
        <begin position="137"/>
        <end position="158"/>
    </location>
</feature>
<feature type="transmembrane region" description="Helical" evidence="1">
    <location>
        <begin position="37"/>
        <end position="59"/>
    </location>
</feature>
<comment type="caution">
    <text evidence="2">The sequence shown here is derived from an EMBL/GenBank/DDBJ whole genome shotgun (WGS) entry which is preliminary data.</text>
</comment>
<feature type="transmembrane region" description="Helical" evidence="1">
    <location>
        <begin position="71"/>
        <end position="92"/>
    </location>
</feature>
<dbReference type="Proteomes" id="UP000523000">
    <property type="component" value="Unassembled WGS sequence"/>
</dbReference>
<evidence type="ECO:0000313" key="2">
    <source>
        <dbReference type="EMBL" id="MBB2995995.1"/>
    </source>
</evidence>
<feature type="transmembrane region" description="Helical" evidence="1">
    <location>
        <begin position="104"/>
        <end position="125"/>
    </location>
</feature>
<name>A0A839QMZ8_9MICC</name>
<dbReference type="PANTHER" id="PTHR37422:SF13">
    <property type="entry name" value="LIPOPOLYSACCHARIDE BIOSYNTHESIS PROTEIN PA4999-RELATED"/>
    <property type="match status" value="1"/>
</dbReference>
<feature type="transmembrane region" description="Helical" evidence="1">
    <location>
        <begin position="472"/>
        <end position="492"/>
    </location>
</feature>
<organism evidence="2 3">
    <name type="scientific">Paeniglutamicibacter cryotolerans</name>
    <dbReference type="NCBI Taxonomy" id="670079"/>
    <lineage>
        <taxon>Bacteria</taxon>
        <taxon>Bacillati</taxon>
        <taxon>Actinomycetota</taxon>
        <taxon>Actinomycetes</taxon>
        <taxon>Micrococcales</taxon>
        <taxon>Micrococcaceae</taxon>
        <taxon>Paeniglutamicibacter</taxon>
    </lineage>
</organism>
<evidence type="ECO:0008006" key="4">
    <source>
        <dbReference type="Google" id="ProtNLM"/>
    </source>
</evidence>
<protein>
    <recommendedName>
        <fullName evidence="4">O-antigen ligase family protein</fullName>
    </recommendedName>
</protein>
<feature type="transmembrane region" description="Helical" evidence="1">
    <location>
        <begin position="238"/>
        <end position="253"/>
    </location>
</feature>
<sequence>MKVIESGTASQNHALPGPTGRSRKHLPLTLLLLGFPLWWFLGLSAILPVVIAVPLAIQLSRKKNLVVPKGFGWWLLFLIWVLASSFLLWADAPGAVPGGGLSRIMVYGYRLSWYLSCTVVLLWIINSKKRDVSDTRVVRLIGWMFVVTVAGGLLGMILPKFEVTSLVEMILPRSLSSNGFVNSIVHPAAANLTTFLGRDEYRPIAPFAFANSWGSNLSMYLPFFVLGWFTADAGWRRFVGPVVLVLAVPPIVYSMNRGLWASLGLGLVILIGYLLIRGHRKHRLRIVVALVCAVTIGSVAFAMSPLAGTATERLDTAHSNDRRAQLLAQTVLSTAQGSPIVGFGSTRDVQGSFASIAGGGTPDCPACGVPPLGTQGHLWLVIFSQGLLGAVFFLLFFVRQAFQFCRVRSRIQLVGMTLLAFFAVQMFIYDTLGMPLFTIMIGVGLMWREALDSGSAKGVGLASYFPRTGKQVLVLAAALVLGAVAGGAVATARPAVYAAETSLLLAPTPLYLSGLSTTPAAQSITVDTEAALVLSESSLAKVQQAHPELSVAEIRSRVNISATPNTRILHIRYRDENPDRARGITALIASQYLTVRGDYLLQRRDQVLNDLQNQLIDLESLTPVAEGLQQPEATTALGLQDSIIDLTVSDTSAGEVLSEVSSARIRNQPEVLIVSLGLIGFLAALVVERVMVRRSGRPVA</sequence>
<dbReference type="PANTHER" id="PTHR37422">
    <property type="entry name" value="TEICHURONIC ACID BIOSYNTHESIS PROTEIN TUAE"/>
    <property type="match status" value="1"/>
</dbReference>
<proteinExistence type="predicted"/>